<comment type="caution">
    <text evidence="5">The sequence shown here is derived from an EMBL/GenBank/DDBJ whole genome shotgun (WGS) entry which is preliminary data.</text>
</comment>
<evidence type="ECO:0000256" key="1">
    <source>
        <dbReference type="ARBA" id="ARBA00006484"/>
    </source>
</evidence>
<keyword evidence="3" id="KW-0520">NAD</keyword>
<evidence type="ECO:0000256" key="4">
    <source>
        <dbReference type="ARBA" id="ARBA00023098"/>
    </source>
</evidence>
<dbReference type="Pfam" id="PF13561">
    <property type="entry name" value="adh_short_C2"/>
    <property type="match status" value="1"/>
</dbReference>
<dbReference type="GO" id="GO:0019290">
    <property type="term" value="P:siderophore biosynthetic process"/>
    <property type="evidence" value="ECO:0007669"/>
    <property type="project" value="InterPro"/>
</dbReference>
<dbReference type="InterPro" id="IPR002347">
    <property type="entry name" value="SDR_fam"/>
</dbReference>
<organism evidence="5 6">
    <name type="scientific">Rosa chinensis</name>
    <name type="common">China rose</name>
    <dbReference type="NCBI Taxonomy" id="74649"/>
    <lineage>
        <taxon>Eukaryota</taxon>
        <taxon>Viridiplantae</taxon>
        <taxon>Streptophyta</taxon>
        <taxon>Embryophyta</taxon>
        <taxon>Tracheophyta</taxon>
        <taxon>Spermatophyta</taxon>
        <taxon>Magnoliopsida</taxon>
        <taxon>eudicotyledons</taxon>
        <taxon>Gunneridae</taxon>
        <taxon>Pentapetalae</taxon>
        <taxon>rosids</taxon>
        <taxon>fabids</taxon>
        <taxon>Rosales</taxon>
        <taxon>Rosaceae</taxon>
        <taxon>Rosoideae</taxon>
        <taxon>Rosoideae incertae sedis</taxon>
        <taxon>Rosa</taxon>
    </lineage>
</organism>
<dbReference type="EMBL" id="PDCK01000045">
    <property type="protein sequence ID" value="PRQ21717.1"/>
    <property type="molecule type" value="Genomic_DNA"/>
</dbReference>
<protein>
    <submittedName>
        <fullName evidence="5">Putative momilactone-A synthase</fullName>
        <ecNumber evidence="5">1.1.1.295</ecNumber>
    </submittedName>
</protein>
<evidence type="ECO:0000256" key="2">
    <source>
        <dbReference type="ARBA" id="ARBA00023002"/>
    </source>
</evidence>
<sequence>MSKHAMLGLMRSASVQLVKHGVRVNCVSPGLVATPLVTEIFKLGAEELSKMMAAVYTGSQYGPVKEKDLADAVVFLASEDSALITGQNLVVDGGHETKALSLLKP</sequence>
<keyword evidence="6" id="KW-1185">Reference proteome</keyword>
<dbReference type="InterPro" id="IPR036291">
    <property type="entry name" value="NAD(P)-bd_dom_sf"/>
</dbReference>
<dbReference type="GO" id="GO:0006629">
    <property type="term" value="P:lipid metabolic process"/>
    <property type="evidence" value="ECO:0007669"/>
    <property type="project" value="UniProtKB-KW"/>
</dbReference>
<dbReference type="PANTHER" id="PTHR43180">
    <property type="entry name" value="3-OXOACYL-(ACYL-CARRIER-PROTEIN) REDUCTASE (AFU_ORTHOLOGUE AFUA_6G11210)"/>
    <property type="match status" value="1"/>
</dbReference>
<reference evidence="5 6" key="1">
    <citation type="journal article" date="2018" name="Nat. Genet.">
        <title>The Rosa genome provides new insights in the design of modern roses.</title>
        <authorList>
            <person name="Bendahmane M."/>
        </authorList>
    </citation>
    <scope>NUCLEOTIDE SEQUENCE [LARGE SCALE GENOMIC DNA]</scope>
    <source>
        <strain evidence="6">cv. Old Blush</strain>
    </source>
</reference>
<proteinExistence type="inferred from homology"/>
<dbReference type="STRING" id="74649.A0A2P6PIG1"/>
<dbReference type="EC" id="1.1.1.295" evidence="5"/>
<keyword evidence="2 5" id="KW-0560">Oxidoreductase</keyword>
<dbReference type="Gramene" id="PRQ21717">
    <property type="protein sequence ID" value="PRQ21717"/>
    <property type="gene ID" value="RchiOBHm_Chr7g0242301"/>
</dbReference>
<dbReference type="Proteomes" id="UP000238479">
    <property type="component" value="Chromosome 7"/>
</dbReference>
<name>A0A2P6PIG1_ROSCH</name>
<comment type="similarity">
    <text evidence="1">Belongs to the short-chain dehydrogenases/reductases (SDR) family.</text>
</comment>
<evidence type="ECO:0000313" key="6">
    <source>
        <dbReference type="Proteomes" id="UP000238479"/>
    </source>
</evidence>
<accession>A0A2P6PIG1</accession>
<dbReference type="PRINTS" id="PR01397">
    <property type="entry name" value="DHBDHDRGNASE"/>
</dbReference>
<evidence type="ECO:0000256" key="3">
    <source>
        <dbReference type="ARBA" id="ARBA00023027"/>
    </source>
</evidence>
<evidence type="ECO:0000313" key="5">
    <source>
        <dbReference type="EMBL" id="PRQ21717.1"/>
    </source>
</evidence>
<keyword evidence="4" id="KW-0443">Lipid metabolism</keyword>
<dbReference type="InterPro" id="IPR003560">
    <property type="entry name" value="DHB_DH"/>
</dbReference>
<gene>
    <name evidence="5" type="ORF">RchiOBHm_Chr7g0242301</name>
</gene>
<dbReference type="GO" id="GO:0008667">
    <property type="term" value="F:2,3-dihydro-2,3-dihydroxybenzoate dehydrogenase activity"/>
    <property type="evidence" value="ECO:0007669"/>
    <property type="project" value="InterPro"/>
</dbReference>
<dbReference type="SUPFAM" id="SSF51735">
    <property type="entry name" value="NAD(P)-binding Rossmann-fold domains"/>
    <property type="match status" value="1"/>
</dbReference>
<dbReference type="GO" id="GO:0102960">
    <property type="term" value="F:momilactone-A synthase [NAD(P)H] activity"/>
    <property type="evidence" value="ECO:0007669"/>
    <property type="project" value="UniProtKB-EC"/>
</dbReference>
<dbReference type="AlphaFoldDB" id="A0A2P6PIG1"/>
<dbReference type="Gene3D" id="3.40.50.720">
    <property type="entry name" value="NAD(P)-binding Rossmann-like Domain"/>
    <property type="match status" value="1"/>
</dbReference>
<dbReference type="OMA" id="RPEHIAM"/>
<dbReference type="PANTHER" id="PTHR43180:SF28">
    <property type="entry name" value="NAD(P)-BINDING ROSSMANN-FOLD SUPERFAMILY PROTEIN"/>
    <property type="match status" value="1"/>
</dbReference>